<proteinExistence type="predicted"/>
<dbReference type="Pfam" id="PF07366">
    <property type="entry name" value="SnoaL"/>
    <property type="match status" value="1"/>
</dbReference>
<dbReference type="InterPro" id="IPR009959">
    <property type="entry name" value="Cyclase_SnoaL-like"/>
</dbReference>
<dbReference type="Gene3D" id="3.10.450.50">
    <property type="match status" value="1"/>
</dbReference>
<sequence>MTVPVRIYQLFDDGDVAGIDDVVAPDMIDHNPVPGAETGIDGLRLLVAAVRDGFTGTRHEVIYQGETADGWTVCQWRMTGTHTGPWFGTAATGRAVSFTGIDLMRVVDGKVTELRHAEELLQLTAQLTA</sequence>
<dbReference type="Proteomes" id="UP001589810">
    <property type="component" value="Unassembled WGS sequence"/>
</dbReference>
<dbReference type="InterPro" id="IPR032710">
    <property type="entry name" value="NTF2-like_dom_sf"/>
</dbReference>
<organism evidence="1 2">
    <name type="scientific">Kutzneria chonburiensis</name>
    <dbReference type="NCBI Taxonomy" id="1483604"/>
    <lineage>
        <taxon>Bacteria</taxon>
        <taxon>Bacillati</taxon>
        <taxon>Actinomycetota</taxon>
        <taxon>Actinomycetes</taxon>
        <taxon>Pseudonocardiales</taxon>
        <taxon>Pseudonocardiaceae</taxon>
        <taxon>Kutzneria</taxon>
    </lineage>
</organism>
<name>A0ABV6MRB9_9PSEU</name>
<gene>
    <name evidence="1" type="ORF">ACFFH7_14625</name>
</gene>
<keyword evidence="2" id="KW-1185">Reference proteome</keyword>
<dbReference type="RefSeq" id="WP_273941145.1">
    <property type="nucleotide sequence ID" value="NZ_CP097263.1"/>
</dbReference>
<dbReference type="PANTHER" id="PTHR38436:SF1">
    <property type="entry name" value="ESTER CYCLASE"/>
    <property type="match status" value="1"/>
</dbReference>
<dbReference type="PANTHER" id="PTHR38436">
    <property type="entry name" value="POLYKETIDE CYCLASE SNOAL-LIKE DOMAIN"/>
    <property type="match status" value="1"/>
</dbReference>
<dbReference type="EMBL" id="JBHLUD010000004">
    <property type="protein sequence ID" value="MFC0542729.1"/>
    <property type="molecule type" value="Genomic_DNA"/>
</dbReference>
<accession>A0ABV6MRB9</accession>
<dbReference type="SUPFAM" id="SSF54427">
    <property type="entry name" value="NTF2-like"/>
    <property type="match status" value="1"/>
</dbReference>
<evidence type="ECO:0000313" key="2">
    <source>
        <dbReference type="Proteomes" id="UP001589810"/>
    </source>
</evidence>
<evidence type="ECO:0000313" key="1">
    <source>
        <dbReference type="EMBL" id="MFC0542729.1"/>
    </source>
</evidence>
<reference evidence="1 2" key="1">
    <citation type="submission" date="2024-09" db="EMBL/GenBank/DDBJ databases">
        <authorList>
            <person name="Sun Q."/>
            <person name="Mori K."/>
        </authorList>
    </citation>
    <scope>NUCLEOTIDE SEQUENCE [LARGE SCALE GENOMIC DNA]</scope>
    <source>
        <strain evidence="1 2">TBRC 1432</strain>
    </source>
</reference>
<protein>
    <submittedName>
        <fullName evidence="1">Ester cyclase</fullName>
    </submittedName>
</protein>
<comment type="caution">
    <text evidence="1">The sequence shown here is derived from an EMBL/GenBank/DDBJ whole genome shotgun (WGS) entry which is preliminary data.</text>
</comment>